<accession>A0A1H3R7U8</accession>
<evidence type="ECO:0000256" key="1">
    <source>
        <dbReference type="SAM" id="MobiDB-lite"/>
    </source>
</evidence>
<evidence type="ECO:0000313" key="2">
    <source>
        <dbReference type="EMBL" id="SDZ21308.1"/>
    </source>
</evidence>
<dbReference type="STRING" id="405436.SAMN05444365_10795"/>
<reference evidence="3" key="1">
    <citation type="submission" date="2016-10" db="EMBL/GenBank/DDBJ databases">
        <authorList>
            <person name="Varghese N."/>
            <person name="Submissions S."/>
        </authorList>
    </citation>
    <scope>NUCLEOTIDE SEQUENCE [LARGE SCALE GENOMIC DNA]</scope>
    <source>
        <strain evidence="3">DSM 45245</strain>
    </source>
</reference>
<gene>
    <name evidence="2" type="ORF">SAMN05444365_10795</name>
</gene>
<dbReference type="EMBL" id="FNPH01000007">
    <property type="protein sequence ID" value="SDZ21308.1"/>
    <property type="molecule type" value="Genomic_DNA"/>
</dbReference>
<protein>
    <submittedName>
        <fullName evidence="2">Uncharacterized protein</fullName>
    </submittedName>
</protein>
<dbReference type="OrthoDB" id="3178131at2"/>
<feature type="compositionally biased region" description="Low complexity" evidence="1">
    <location>
        <begin position="174"/>
        <end position="186"/>
    </location>
</feature>
<dbReference type="AlphaFoldDB" id="A0A1H3R7U8"/>
<dbReference type="RefSeq" id="WP_091559119.1">
    <property type="nucleotide sequence ID" value="NZ_FNPH01000007.1"/>
</dbReference>
<sequence length="186" mass="19654">MVGDAFTEALLDCLYRGTPTTLRVARALAVLGDAGRPTTLGRLADVDTAAVRSALDLLTASGLLHQDRFRHPAAPAAMLRHLIAEEGPEQHRRAAELLHRHGAAPTEVARQLIAAGTPPESWAVPVLRQAARRTVAAGDLPYAIELLKLAHSAATEAPGPDRPQGHAGQRRVAARPVARPAGTSPR</sequence>
<dbReference type="Proteomes" id="UP000242415">
    <property type="component" value="Unassembled WGS sequence"/>
</dbReference>
<feature type="region of interest" description="Disordered" evidence="1">
    <location>
        <begin position="154"/>
        <end position="186"/>
    </location>
</feature>
<evidence type="ECO:0000313" key="3">
    <source>
        <dbReference type="Proteomes" id="UP000242415"/>
    </source>
</evidence>
<organism evidence="2 3">
    <name type="scientific">Micromonospora pattaloongensis</name>
    <dbReference type="NCBI Taxonomy" id="405436"/>
    <lineage>
        <taxon>Bacteria</taxon>
        <taxon>Bacillati</taxon>
        <taxon>Actinomycetota</taxon>
        <taxon>Actinomycetes</taxon>
        <taxon>Micromonosporales</taxon>
        <taxon>Micromonosporaceae</taxon>
        <taxon>Micromonospora</taxon>
    </lineage>
</organism>
<name>A0A1H3R7U8_9ACTN</name>
<proteinExistence type="predicted"/>
<keyword evidence="3" id="KW-1185">Reference proteome</keyword>